<dbReference type="InterPro" id="IPR000836">
    <property type="entry name" value="PRTase_dom"/>
</dbReference>
<reference evidence="3 6" key="2">
    <citation type="submission" date="2018-02" db="EMBL/GenBank/DDBJ databases">
        <authorList>
            <person name="Rodrigo-Torres L."/>
            <person name="Arahal R. D."/>
            <person name="Lucena T."/>
        </authorList>
    </citation>
    <scope>NUCLEOTIDE SEQUENCE [LARGE SCALE GENOMIC DNA]</scope>
    <source>
        <strain evidence="3 6">CECT 8486</strain>
    </source>
</reference>
<comment type="similarity">
    <text evidence="1">Belongs to the ComF/GntX family.</text>
</comment>
<evidence type="ECO:0000313" key="4">
    <source>
        <dbReference type="EMBL" id="SPE09676.1"/>
    </source>
</evidence>
<feature type="domain" description="Phosphoribosyltransferase" evidence="2">
    <location>
        <begin position="138"/>
        <end position="223"/>
    </location>
</feature>
<gene>
    <name evidence="3" type="ORF">LES8486_01866</name>
    <name evidence="4" type="ORF">LES9216_01866</name>
</gene>
<evidence type="ECO:0000256" key="1">
    <source>
        <dbReference type="ARBA" id="ARBA00008007"/>
    </source>
</evidence>
<organism evidence="4 5">
    <name type="scientific">Leuconostoc suionicum</name>
    <dbReference type="NCBI Taxonomy" id="1511761"/>
    <lineage>
        <taxon>Bacteria</taxon>
        <taxon>Bacillati</taxon>
        <taxon>Bacillota</taxon>
        <taxon>Bacilli</taxon>
        <taxon>Lactobacillales</taxon>
        <taxon>Lactobacillaceae</taxon>
        <taxon>Leuconostoc</taxon>
    </lineage>
</organism>
<reference evidence="4 5" key="1">
    <citation type="submission" date="2018-02" db="EMBL/GenBank/DDBJ databases">
        <authorList>
            <person name="Cohen D.B."/>
            <person name="Kent A.D."/>
        </authorList>
    </citation>
    <scope>NUCLEOTIDE SEQUENCE [LARGE SCALE GENOMIC DNA]</scope>
    <source>
        <strain evidence="4 5">CECT 9216</strain>
    </source>
</reference>
<evidence type="ECO:0000313" key="5">
    <source>
        <dbReference type="Proteomes" id="UP000237923"/>
    </source>
</evidence>
<evidence type="ECO:0000313" key="3">
    <source>
        <dbReference type="EMBL" id="SPD94733.1"/>
    </source>
</evidence>
<evidence type="ECO:0000313" key="6">
    <source>
        <dbReference type="Proteomes" id="UP000239237"/>
    </source>
</evidence>
<dbReference type="EMBL" id="OKQU01000004">
    <property type="protein sequence ID" value="SPE09676.1"/>
    <property type="molecule type" value="Genomic_DNA"/>
</dbReference>
<dbReference type="AlphaFoldDB" id="A0A2N9KFR6"/>
<dbReference type="CDD" id="cd06223">
    <property type="entry name" value="PRTases_typeI"/>
    <property type="match status" value="1"/>
</dbReference>
<dbReference type="EMBL" id="OKQR01000005">
    <property type="protein sequence ID" value="SPD94733.1"/>
    <property type="molecule type" value="Genomic_DNA"/>
</dbReference>
<name>A0A2N9KFR6_9LACO</name>
<dbReference type="InterPro" id="IPR029057">
    <property type="entry name" value="PRTase-like"/>
</dbReference>
<dbReference type="PANTHER" id="PTHR47505">
    <property type="entry name" value="DNA UTILIZATION PROTEIN YHGH"/>
    <property type="match status" value="1"/>
</dbReference>
<dbReference type="Proteomes" id="UP000237923">
    <property type="component" value="Unassembled WGS sequence"/>
</dbReference>
<dbReference type="Proteomes" id="UP000239237">
    <property type="component" value="Unassembled WGS sequence"/>
</dbReference>
<evidence type="ECO:0000259" key="2">
    <source>
        <dbReference type="Pfam" id="PF00156"/>
    </source>
</evidence>
<sequence length="224" mass="25970">MRCALCQTQLFEVHSFLQFFGLIRHENSVLCESCRHNFDAINDQRCPACGRQQLNTDTCYDCQRWQLNNEPVLHHQALYQYNDAMRLFMQQYKFNGDYKLRKIFNRELINLVHTSDMDLVVAIPVSHHTMMTRGFNQVASLLEGVELTEALQVKVTKKMQQSHFNRRGRMKREQPFSIIDEKIIEGQSILLVDDVYTTGNTLHHAADLLLAHGADSVKSISLAR</sequence>
<dbReference type="KEGG" id="lsu:A6B45_01125"/>
<keyword evidence="6" id="KW-1185">Reference proteome</keyword>
<proteinExistence type="inferred from homology"/>
<accession>A0A2N9KFR6</accession>
<dbReference type="SUPFAM" id="SSF53271">
    <property type="entry name" value="PRTase-like"/>
    <property type="match status" value="1"/>
</dbReference>
<dbReference type="InterPro" id="IPR051910">
    <property type="entry name" value="ComF/GntX_DNA_util-trans"/>
</dbReference>
<dbReference type="Pfam" id="PF00156">
    <property type="entry name" value="Pribosyltran"/>
    <property type="match status" value="1"/>
</dbReference>
<dbReference type="Gene3D" id="3.40.50.2020">
    <property type="match status" value="1"/>
</dbReference>
<protein>
    <submittedName>
        <fullName evidence="4">DNA utilization protein GntX</fullName>
    </submittedName>
</protein>
<dbReference type="PANTHER" id="PTHR47505:SF1">
    <property type="entry name" value="DNA UTILIZATION PROTEIN YHGH"/>
    <property type="match status" value="1"/>
</dbReference>